<dbReference type="SUPFAM" id="SSF53098">
    <property type="entry name" value="Ribonuclease H-like"/>
    <property type="match status" value="1"/>
</dbReference>
<keyword evidence="3" id="KW-1185">Reference proteome</keyword>
<proteinExistence type="predicted"/>
<organism evidence="2 3">
    <name type="scientific">Dipteronia sinensis</name>
    <dbReference type="NCBI Taxonomy" id="43782"/>
    <lineage>
        <taxon>Eukaryota</taxon>
        <taxon>Viridiplantae</taxon>
        <taxon>Streptophyta</taxon>
        <taxon>Embryophyta</taxon>
        <taxon>Tracheophyta</taxon>
        <taxon>Spermatophyta</taxon>
        <taxon>Magnoliopsida</taxon>
        <taxon>eudicotyledons</taxon>
        <taxon>Gunneridae</taxon>
        <taxon>Pentapetalae</taxon>
        <taxon>rosids</taxon>
        <taxon>malvids</taxon>
        <taxon>Sapindales</taxon>
        <taxon>Sapindaceae</taxon>
        <taxon>Hippocastanoideae</taxon>
        <taxon>Acereae</taxon>
        <taxon>Dipteronia</taxon>
    </lineage>
</organism>
<dbReference type="InterPro" id="IPR044730">
    <property type="entry name" value="RNase_H-like_dom_plant"/>
</dbReference>
<dbReference type="InterPro" id="IPR052929">
    <property type="entry name" value="RNase_H-like_EbsB-rel"/>
</dbReference>
<dbReference type="InterPro" id="IPR036397">
    <property type="entry name" value="RNaseH_sf"/>
</dbReference>
<dbReference type="GO" id="GO:0003676">
    <property type="term" value="F:nucleic acid binding"/>
    <property type="evidence" value="ECO:0007669"/>
    <property type="project" value="InterPro"/>
</dbReference>
<dbReference type="Pfam" id="PF13456">
    <property type="entry name" value="RVT_3"/>
    <property type="match status" value="1"/>
</dbReference>
<dbReference type="GO" id="GO:0004523">
    <property type="term" value="F:RNA-DNA hybrid ribonuclease activity"/>
    <property type="evidence" value="ECO:0007669"/>
    <property type="project" value="InterPro"/>
</dbReference>
<comment type="caution">
    <text evidence="2">The sequence shown here is derived from an EMBL/GenBank/DDBJ whole genome shotgun (WGS) entry which is preliminary data.</text>
</comment>
<dbReference type="Proteomes" id="UP001281410">
    <property type="component" value="Unassembled WGS sequence"/>
</dbReference>
<accession>A0AAD9ZTW5</accession>
<dbReference type="AlphaFoldDB" id="A0AAD9ZTW5"/>
<evidence type="ECO:0000259" key="1">
    <source>
        <dbReference type="Pfam" id="PF13456"/>
    </source>
</evidence>
<name>A0AAD9ZTW5_9ROSI</name>
<sequence>MGSSAQRIEANFSPQIAEAVAILRGIVFAKDMGFLPAVVESDALGVVNIINTDSAISADVGVVLSDILNIISTGGIELVQYLPRMANMVAHSIARMALSISQDCFWVEECPPNVGSLVLRDLPS</sequence>
<reference evidence="2" key="1">
    <citation type="journal article" date="2023" name="Plant J.">
        <title>Genome sequences and population genomics provide insights into the demographic history, inbreeding, and mutation load of two 'living fossil' tree species of Dipteronia.</title>
        <authorList>
            <person name="Feng Y."/>
            <person name="Comes H.P."/>
            <person name="Chen J."/>
            <person name="Zhu S."/>
            <person name="Lu R."/>
            <person name="Zhang X."/>
            <person name="Li P."/>
            <person name="Qiu J."/>
            <person name="Olsen K.M."/>
            <person name="Qiu Y."/>
        </authorList>
    </citation>
    <scope>NUCLEOTIDE SEQUENCE</scope>
    <source>
        <strain evidence="2">NBL</strain>
    </source>
</reference>
<dbReference type="PANTHER" id="PTHR47074:SF48">
    <property type="entry name" value="POLYNUCLEOTIDYL TRANSFERASE, RIBONUCLEASE H-LIKE SUPERFAMILY PROTEIN"/>
    <property type="match status" value="1"/>
</dbReference>
<evidence type="ECO:0000313" key="2">
    <source>
        <dbReference type="EMBL" id="KAK3192969.1"/>
    </source>
</evidence>
<feature type="domain" description="RNase H type-1" evidence="1">
    <location>
        <begin position="3"/>
        <end position="97"/>
    </location>
</feature>
<dbReference type="Gene3D" id="3.30.420.10">
    <property type="entry name" value="Ribonuclease H-like superfamily/Ribonuclease H"/>
    <property type="match status" value="1"/>
</dbReference>
<gene>
    <name evidence="2" type="ORF">Dsin_024279</name>
</gene>
<dbReference type="CDD" id="cd06222">
    <property type="entry name" value="RNase_H_like"/>
    <property type="match status" value="1"/>
</dbReference>
<dbReference type="InterPro" id="IPR002156">
    <property type="entry name" value="RNaseH_domain"/>
</dbReference>
<evidence type="ECO:0000313" key="3">
    <source>
        <dbReference type="Proteomes" id="UP001281410"/>
    </source>
</evidence>
<dbReference type="PANTHER" id="PTHR47074">
    <property type="entry name" value="BNAC02G40300D PROTEIN"/>
    <property type="match status" value="1"/>
</dbReference>
<dbReference type="EMBL" id="JANJYJ010000008">
    <property type="protein sequence ID" value="KAK3192969.1"/>
    <property type="molecule type" value="Genomic_DNA"/>
</dbReference>
<protein>
    <recommendedName>
        <fullName evidence="1">RNase H type-1 domain-containing protein</fullName>
    </recommendedName>
</protein>
<dbReference type="InterPro" id="IPR012337">
    <property type="entry name" value="RNaseH-like_sf"/>
</dbReference>